<accession>A0A838ADJ8</accession>
<keyword evidence="2" id="KW-1185">Reference proteome</keyword>
<protein>
    <submittedName>
        <fullName evidence="1">Uncharacterized protein</fullName>
    </submittedName>
</protein>
<proteinExistence type="predicted"/>
<name>A0A838ADJ8_9PSEU</name>
<dbReference type="Proteomes" id="UP000582974">
    <property type="component" value="Unassembled WGS sequence"/>
</dbReference>
<evidence type="ECO:0000313" key="2">
    <source>
        <dbReference type="Proteomes" id="UP000582974"/>
    </source>
</evidence>
<dbReference type="RefSeq" id="WP_180894098.1">
    <property type="nucleotide sequence ID" value="NZ_JACCKD010000006.1"/>
</dbReference>
<dbReference type="AlphaFoldDB" id="A0A838ADJ8"/>
<comment type="caution">
    <text evidence="1">The sequence shown here is derived from an EMBL/GenBank/DDBJ whole genome shotgun (WGS) entry which is preliminary data.</text>
</comment>
<dbReference type="EMBL" id="JACCKD010000006">
    <property type="protein sequence ID" value="MBA0127281.1"/>
    <property type="molecule type" value="Genomic_DNA"/>
</dbReference>
<organism evidence="1 2">
    <name type="scientific">Haloechinothrix aidingensis</name>
    <dbReference type="NCBI Taxonomy" id="2752311"/>
    <lineage>
        <taxon>Bacteria</taxon>
        <taxon>Bacillati</taxon>
        <taxon>Actinomycetota</taxon>
        <taxon>Actinomycetes</taxon>
        <taxon>Pseudonocardiales</taxon>
        <taxon>Pseudonocardiaceae</taxon>
        <taxon>Haloechinothrix</taxon>
    </lineage>
</organism>
<reference evidence="1 2" key="1">
    <citation type="submission" date="2020-07" db="EMBL/GenBank/DDBJ databases">
        <title>Genome of Haloechinothrix sp.</title>
        <authorList>
            <person name="Tang S.-K."/>
            <person name="Yang L."/>
            <person name="Zhu W.-Y."/>
        </authorList>
    </citation>
    <scope>NUCLEOTIDE SEQUENCE [LARGE SCALE GENOMIC DNA]</scope>
    <source>
        <strain evidence="1 2">YIM 98757</strain>
    </source>
</reference>
<sequence>MFVLSANGEMISTDFDNDSSVITENADDTEWRCEACGESLSEESDGYADESGSLICDAYDPYDDPGIDDVEAAPDFREGPHRPHRVPLSWANSAAIHADPDEDSITVTISVGDPRGAFAVTVRRIPDDAETNGGRLIMHTPYPGEPMPHAALTTAHTGTYWVD</sequence>
<gene>
    <name evidence="1" type="ORF">H0B56_17155</name>
</gene>
<evidence type="ECO:0000313" key="1">
    <source>
        <dbReference type="EMBL" id="MBA0127281.1"/>
    </source>
</evidence>